<comment type="subcellular location">
    <subcellularLocation>
        <location evidence="1">Cytoplasm</location>
    </subcellularLocation>
</comment>
<dbReference type="InterPro" id="IPR015943">
    <property type="entry name" value="WD40/YVTN_repeat-like_dom_sf"/>
</dbReference>
<feature type="repeat" description="WD" evidence="5">
    <location>
        <begin position="363"/>
        <end position="396"/>
    </location>
</feature>
<evidence type="ECO:0000256" key="6">
    <source>
        <dbReference type="SAM" id="MobiDB-lite"/>
    </source>
</evidence>
<evidence type="ECO:0000256" key="5">
    <source>
        <dbReference type="PROSITE-ProRule" id="PRU00221"/>
    </source>
</evidence>
<dbReference type="PROSITE" id="PS50082">
    <property type="entry name" value="WD_REPEATS_2"/>
    <property type="match status" value="8"/>
</dbReference>
<dbReference type="Gene3D" id="2.130.10.10">
    <property type="entry name" value="YVTN repeat-like/Quinoprotein amine dehydrogenase"/>
    <property type="match status" value="1"/>
</dbReference>
<protein>
    <submittedName>
        <fullName evidence="7">Sqt1p</fullName>
    </submittedName>
</protein>
<dbReference type="SUPFAM" id="SSF50978">
    <property type="entry name" value="WD40 repeat-like"/>
    <property type="match status" value="1"/>
</dbReference>
<feature type="repeat" description="WD" evidence="5">
    <location>
        <begin position="65"/>
        <end position="107"/>
    </location>
</feature>
<dbReference type="PROSITE" id="PS50294">
    <property type="entry name" value="WD_REPEATS_REGION"/>
    <property type="match status" value="5"/>
</dbReference>
<dbReference type="InterPro" id="IPR036322">
    <property type="entry name" value="WD40_repeat_dom_sf"/>
</dbReference>
<dbReference type="HOGENOM" id="CLU_000288_57_9_1"/>
<feature type="repeat" description="WD" evidence="5">
    <location>
        <begin position="191"/>
        <end position="232"/>
    </location>
</feature>
<dbReference type="PANTHER" id="PTHR19857:SF8">
    <property type="entry name" value="ANGIO-ASSOCIATED MIGRATORY CELL PROTEIN"/>
    <property type="match status" value="1"/>
</dbReference>
<feature type="repeat" description="WD" evidence="5">
    <location>
        <begin position="159"/>
        <end position="190"/>
    </location>
</feature>
<evidence type="ECO:0000313" key="8">
    <source>
        <dbReference type="Proteomes" id="UP000022910"/>
    </source>
</evidence>
<keyword evidence="3 5" id="KW-0853">WD repeat</keyword>
<feature type="region of interest" description="Disordered" evidence="6">
    <location>
        <begin position="21"/>
        <end position="46"/>
    </location>
</feature>
<feature type="repeat" description="WD" evidence="5">
    <location>
        <begin position="280"/>
        <end position="321"/>
    </location>
</feature>
<feature type="repeat" description="WD" evidence="5">
    <location>
        <begin position="108"/>
        <end position="149"/>
    </location>
</feature>
<name>A0A015K266_RHIIW</name>
<evidence type="ECO:0000256" key="4">
    <source>
        <dbReference type="ARBA" id="ARBA00022737"/>
    </source>
</evidence>
<comment type="caution">
    <text evidence="7">The sequence shown here is derived from an EMBL/GenBank/DDBJ whole genome shotgun (WGS) entry which is preliminary data.</text>
</comment>
<dbReference type="SMR" id="A0A015K266"/>
<dbReference type="InterPro" id="IPR019775">
    <property type="entry name" value="WD40_repeat_CS"/>
</dbReference>
<dbReference type="GO" id="GO:0005737">
    <property type="term" value="C:cytoplasm"/>
    <property type="evidence" value="ECO:0007669"/>
    <property type="project" value="UniProtKB-SubCell"/>
</dbReference>
<dbReference type="Pfam" id="PF00400">
    <property type="entry name" value="WD40"/>
    <property type="match status" value="8"/>
</dbReference>
<keyword evidence="4" id="KW-0677">Repeat</keyword>
<dbReference type="OMA" id="GPDEVMW"/>
<evidence type="ECO:0000256" key="2">
    <source>
        <dbReference type="ARBA" id="ARBA00022490"/>
    </source>
</evidence>
<reference evidence="7 8" key="1">
    <citation type="submission" date="2014-02" db="EMBL/GenBank/DDBJ databases">
        <title>Single nucleus genome sequencing reveals high similarity among nuclei of an endomycorrhizal fungus.</title>
        <authorList>
            <person name="Lin K."/>
            <person name="Geurts R."/>
            <person name="Zhang Z."/>
            <person name="Limpens E."/>
            <person name="Saunders D.G."/>
            <person name="Mu D."/>
            <person name="Pang E."/>
            <person name="Cao H."/>
            <person name="Cha H."/>
            <person name="Lin T."/>
            <person name="Zhou Q."/>
            <person name="Shang Y."/>
            <person name="Li Y."/>
            <person name="Ivanov S."/>
            <person name="Sharma T."/>
            <person name="Velzen R.V."/>
            <person name="Ruijter N.D."/>
            <person name="Aanen D.K."/>
            <person name="Win J."/>
            <person name="Kamoun S."/>
            <person name="Bisseling T."/>
            <person name="Huang S."/>
        </authorList>
    </citation>
    <scope>NUCLEOTIDE SEQUENCE [LARGE SCALE GENOMIC DNA]</scope>
    <source>
        <strain evidence="8">DAOM197198w</strain>
    </source>
</reference>
<dbReference type="InterPro" id="IPR020472">
    <property type="entry name" value="WD40_PAC1"/>
</dbReference>
<dbReference type="InterPro" id="IPR001680">
    <property type="entry name" value="WD40_rpt"/>
</dbReference>
<dbReference type="AlphaFoldDB" id="A0A015K266"/>
<dbReference type="SMART" id="SM00320">
    <property type="entry name" value="WD40"/>
    <property type="match status" value="8"/>
</dbReference>
<accession>A0A015K266</accession>
<organism evidence="7 8">
    <name type="scientific">Rhizophagus irregularis (strain DAOM 197198w)</name>
    <name type="common">Glomus intraradices</name>
    <dbReference type="NCBI Taxonomy" id="1432141"/>
    <lineage>
        <taxon>Eukaryota</taxon>
        <taxon>Fungi</taxon>
        <taxon>Fungi incertae sedis</taxon>
        <taxon>Mucoromycota</taxon>
        <taxon>Glomeromycotina</taxon>
        <taxon>Glomeromycetes</taxon>
        <taxon>Glomerales</taxon>
        <taxon>Glomeraceae</taxon>
        <taxon>Rhizophagus</taxon>
    </lineage>
</organism>
<dbReference type="PRINTS" id="PR00320">
    <property type="entry name" value="GPROTEINBRPT"/>
</dbReference>
<keyword evidence="8" id="KW-1185">Reference proteome</keyword>
<dbReference type="Proteomes" id="UP000022910">
    <property type="component" value="Unassembled WGS sequence"/>
</dbReference>
<dbReference type="PROSITE" id="PS00678">
    <property type="entry name" value="WD_REPEATS_1"/>
    <property type="match status" value="2"/>
</dbReference>
<sequence length="396" mass="43941">MAEQDSSLFNSEFVEQEEIYEEQILNDNNEVESSMDEDEDERNDEQQNEIENEMIELKDDSIQGFFDHKDSVYTIDINPINENLIVSGGGDDKSFLWNSDTGEKLFELLGHTDSVTSALFSKDGQYVASGGMDGKVKVWKVENREFILSLEGPDEIVWLDWHPKGNILLAGANDSTIWMWQVPSGNCMNVFSGHSSSVTTGQFTPDGKKIVSGSEDNSLIVWDPKSANSIYKISGEDARFHKEGITCLAVNKESTLVLSGSSDASARLVNLTNGNILGSFEDHTESVETAGFSNILPLAATGSLDGKLNIWDVTTMRLRQTCNHDDAIIQLQWHHDSPLLTTCSADRTVRVWDGRTGNCEKTFYGHQDTILGFAISKDGKKIVTAGDDHVCLVFKY</sequence>
<dbReference type="PANTHER" id="PTHR19857">
    <property type="entry name" value="MITOCHONDRIAL DIVISION PROTEIN 1-RELATED"/>
    <property type="match status" value="1"/>
</dbReference>
<gene>
    <name evidence="7" type="ORF">RirG_170900</name>
</gene>
<dbReference type="InterPro" id="IPR051179">
    <property type="entry name" value="WD_repeat_multifunction"/>
</dbReference>
<dbReference type="CDD" id="cd00200">
    <property type="entry name" value="WD40"/>
    <property type="match status" value="1"/>
</dbReference>
<evidence type="ECO:0000256" key="3">
    <source>
        <dbReference type="ARBA" id="ARBA00022574"/>
    </source>
</evidence>
<feature type="compositionally biased region" description="Acidic residues" evidence="6">
    <location>
        <begin position="29"/>
        <end position="46"/>
    </location>
</feature>
<keyword evidence="2" id="KW-0963">Cytoplasm</keyword>
<evidence type="ECO:0000256" key="1">
    <source>
        <dbReference type="ARBA" id="ARBA00004496"/>
    </source>
</evidence>
<evidence type="ECO:0000313" key="7">
    <source>
        <dbReference type="EMBL" id="EXX61479.1"/>
    </source>
</evidence>
<dbReference type="OrthoDB" id="10261640at2759"/>
<feature type="repeat" description="WD" evidence="5">
    <location>
        <begin position="238"/>
        <end position="279"/>
    </location>
</feature>
<dbReference type="FunFam" id="2.130.10.10:FF:000074">
    <property type="entry name" value="Angio-associated migratory cell protein-like protein"/>
    <property type="match status" value="1"/>
</dbReference>
<dbReference type="EMBL" id="JEMT01025538">
    <property type="protein sequence ID" value="EXX61479.1"/>
    <property type="molecule type" value="Genomic_DNA"/>
</dbReference>
<proteinExistence type="predicted"/>
<feature type="repeat" description="WD" evidence="5">
    <location>
        <begin position="321"/>
        <end position="362"/>
    </location>
</feature>
<dbReference type="STRING" id="1432141.A0A015K266"/>